<comment type="caution">
    <text evidence="1">The sequence shown here is derived from an EMBL/GenBank/DDBJ whole genome shotgun (WGS) entry which is preliminary data.</text>
</comment>
<gene>
    <name evidence="1" type="ORF">Bca52824_053840</name>
</gene>
<dbReference type="Proteomes" id="UP000886595">
    <property type="component" value="Unassembled WGS sequence"/>
</dbReference>
<keyword evidence="2" id="KW-1185">Reference proteome</keyword>
<accession>A0A8X7R643</accession>
<dbReference type="AlphaFoldDB" id="A0A8X7R643"/>
<reference evidence="1 2" key="1">
    <citation type="submission" date="2020-02" db="EMBL/GenBank/DDBJ databases">
        <authorList>
            <person name="Ma Q."/>
            <person name="Huang Y."/>
            <person name="Song X."/>
            <person name="Pei D."/>
        </authorList>
    </citation>
    <scope>NUCLEOTIDE SEQUENCE [LARGE SCALE GENOMIC DNA]</scope>
    <source>
        <strain evidence="1">Sxm20200214</strain>
        <tissue evidence="1">Leaf</tissue>
    </source>
</reference>
<evidence type="ECO:0000313" key="2">
    <source>
        <dbReference type="Proteomes" id="UP000886595"/>
    </source>
</evidence>
<dbReference type="OrthoDB" id="1107120at2759"/>
<evidence type="ECO:0000313" key="1">
    <source>
        <dbReference type="EMBL" id="KAG2282620.1"/>
    </source>
</evidence>
<proteinExistence type="predicted"/>
<sequence>MSHFEDGGLSFHVPCFLLEALAELGMAFTQMARNFFRYFLASWVRAREEGLEFGLSELKQLFAIKRNTSRSIIDGIPNRDDRWREKLFVFKTNPASVGDFDFGRIPREWSDDIEPFGPEPMTPELRGLIATLQRGNPRWLAFTVDRIRAAYALPPGENRATPIGLANPVRPGKGRRNKRRMRCYLIVLTSPLRSGSESRCRSSFPLVGPERCRTLQPVLSVIELTRVPILENPERLALIWRKIREKGCELSSLGDMRERDAYVRMAVANAKAMEASNEYAAFMERRLADFPSKEEVGSHLLKIQQLRGELEAVRVTAQQRAVENEGLKGKLVAAETEKVAVQNDLDSMKEKHRREIEGHDAATHKECNLARRSLAREYDAVLAVVKDKLQKKKKETAAEIRLQEAPSTCSFHFLVFNPALSSLGTSSMTKSASTCASSSFVVCTRCLIRCALLLILPAFQIGLDCGVLFVEVAMS</sequence>
<protein>
    <submittedName>
        <fullName evidence="1">Uncharacterized protein</fullName>
    </submittedName>
</protein>
<organism evidence="1 2">
    <name type="scientific">Brassica carinata</name>
    <name type="common">Ethiopian mustard</name>
    <name type="synonym">Abyssinian cabbage</name>
    <dbReference type="NCBI Taxonomy" id="52824"/>
    <lineage>
        <taxon>Eukaryota</taxon>
        <taxon>Viridiplantae</taxon>
        <taxon>Streptophyta</taxon>
        <taxon>Embryophyta</taxon>
        <taxon>Tracheophyta</taxon>
        <taxon>Spermatophyta</taxon>
        <taxon>Magnoliopsida</taxon>
        <taxon>eudicotyledons</taxon>
        <taxon>Gunneridae</taxon>
        <taxon>Pentapetalae</taxon>
        <taxon>rosids</taxon>
        <taxon>malvids</taxon>
        <taxon>Brassicales</taxon>
        <taxon>Brassicaceae</taxon>
        <taxon>Brassiceae</taxon>
        <taxon>Brassica</taxon>
    </lineage>
</organism>
<dbReference type="EMBL" id="JAAMPC010000011">
    <property type="protein sequence ID" value="KAG2282620.1"/>
    <property type="molecule type" value="Genomic_DNA"/>
</dbReference>
<name>A0A8X7R643_BRACI</name>